<keyword evidence="2" id="KW-0949">S-adenosyl-L-methionine</keyword>
<dbReference type="Pfam" id="PF00059">
    <property type="entry name" value="Lectin_C"/>
    <property type="match status" value="1"/>
</dbReference>
<dbReference type="OrthoDB" id="413520at2759"/>
<gene>
    <name evidence="4" type="ORF">DAT39_013918</name>
</gene>
<dbReference type="InterPro" id="IPR016187">
    <property type="entry name" value="CTDL_fold"/>
</dbReference>
<dbReference type="Gene3D" id="3.10.100.10">
    <property type="entry name" value="Mannose-Binding Protein A, subunit A"/>
    <property type="match status" value="1"/>
</dbReference>
<evidence type="ECO:0000256" key="2">
    <source>
        <dbReference type="ARBA" id="ARBA00022691"/>
    </source>
</evidence>
<feature type="domain" description="C-type lectin" evidence="3">
    <location>
        <begin position="108"/>
        <end position="227"/>
    </location>
</feature>
<evidence type="ECO:0000313" key="5">
    <source>
        <dbReference type="Proteomes" id="UP000727407"/>
    </source>
</evidence>
<dbReference type="EMBL" id="QNUK01000279">
    <property type="protein sequence ID" value="KAF5896366.1"/>
    <property type="molecule type" value="Genomic_DNA"/>
</dbReference>
<evidence type="ECO:0000259" key="3">
    <source>
        <dbReference type="PROSITE" id="PS50041"/>
    </source>
</evidence>
<evidence type="ECO:0000256" key="1">
    <source>
        <dbReference type="ARBA" id="ARBA00022603"/>
    </source>
</evidence>
<sequence>MFMIASSDIVIQNWVTSQSLELPQEERSSLLKDQLPQGHVEQEDLKPLVKEELFVPEKLVKSNPVQEGNNLEEFEPLGKQKVIEANECLIQIESVSGSRLELCKGIIIDGKYYQFFRGPMTAYDAEFYCQKKFPNGHLASVTSKHVHDLMMWLMQRDGGYTRTWIGGLRYLNTGRFVWLDGAQWNYTDWLLGEPNNTSNVENCVELLSTDELQGKVKAEENLEWWNSWEPSILHSPGIERFYFAGHKITIQESFDSYGALVWPGAVALCSYLETNQERVSLLDKAVLELGAGTGLVSIVACLMGAWVTATDLPDIMDNLTFNLSRNTRGRCRYTPQVAQLTWGKDLDHHFPSSIYNYDYILCADVVYYHNCLDELLFTMKHFCKHGTTLLWANK</sequence>
<dbReference type="AlphaFoldDB" id="A0A8J4TF71"/>
<evidence type="ECO:0000313" key="4">
    <source>
        <dbReference type="EMBL" id="KAF5896366.1"/>
    </source>
</evidence>
<dbReference type="InterPro" id="IPR029063">
    <property type="entry name" value="SAM-dependent_MTases_sf"/>
</dbReference>
<dbReference type="GO" id="GO:0032259">
    <property type="term" value="P:methylation"/>
    <property type="evidence" value="ECO:0007669"/>
    <property type="project" value="UniProtKB-KW"/>
</dbReference>
<keyword evidence="1 4" id="KW-0489">Methyltransferase</keyword>
<dbReference type="PANTHER" id="PTHR14614">
    <property type="entry name" value="HEPATOCELLULAR CARCINOMA-ASSOCIATED ANTIGEN"/>
    <property type="match status" value="1"/>
</dbReference>
<dbReference type="InterPro" id="IPR019410">
    <property type="entry name" value="Methyltransf_16"/>
</dbReference>
<dbReference type="Gene3D" id="3.40.50.150">
    <property type="entry name" value="Vaccinia Virus protein VP39"/>
    <property type="match status" value="1"/>
</dbReference>
<dbReference type="Proteomes" id="UP000727407">
    <property type="component" value="Unassembled WGS sequence"/>
</dbReference>
<keyword evidence="5" id="KW-1185">Reference proteome</keyword>
<dbReference type="SUPFAM" id="SSF56436">
    <property type="entry name" value="C-type lectin-like"/>
    <property type="match status" value="1"/>
</dbReference>
<proteinExistence type="predicted"/>
<dbReference type="SUPFAM" id="SSF53335">
    <property type="entry name" value="S-adenosyl-L-methionine-dependent methyltransferases"/>
    <property type="match status" value="1"/>
</dbReference>
<dbReference type="Pfam" id="PF10294">
    <property type="entry name" value="Methyltransf_16"/>
    <property type="match status" value="1"/>
</dbReference>
<accession>A0A8J4TF71</accession>
<organism evidence="4 5">
    <name type="scientific">Clarias magur</name>
    <name type="common">Asian catfish</name>
    <name type="synonym">Macropteronotus magur</name>
    <dbReference type="NCBI Taxonomy" id="1594786"/>
    <lineage>
        <taxon>Eukaryota</taxon>
        <taxon>Metazoa</taxon>
        <taxon>Chordata</taxon>
        <taxon>Craniata</taxon>
        <taxon>Vertebrata</taxon>
        <taxon>Euteleostomi</taxon>
        <taxon>Actinopterygii</taxon>
        <taxon>Neopterygii</taxon>
        <taxon>Teleostei</taxon>
        <taxon>Ostariophysi</taxon>
        <taxon>Siluriformes</taxon>
        <taxon>Clariidae</taxon>
        <taxon>Clarias</taxon>
    </lineage>
</organism>
<reference evidence="4" key="1">
    <citation type="submission" date="2020-07" db="EMBL/GenBank/DDBJ databases">
        <title>Clarias magur genome sequencing, assembly and annotation.</title>
        <authorList>
            <person name="Kushwaha B."/>
            <person name="Kumar R."/>
            <person name="Das P."/>
            <person name="Joshi C.G."/>
            <person name="Kumar D."/>
            <person name="Nagpure N.S."/>
            <person name="Pandey M."/>
            <person name="Agarwal S."/>
            <person name="Srivastava S."/>
            <person name="Singh M."/>
            <person name="Sahoo L."/>
            <person name="Jayasankar P."/>
            <person name="Meher P.K."/>
            <person name="Koringa P.G."/>
            <person name="Iquebal M.A."/>
            <person name="Das S.P."/>
            <person name="Bit A."/>
            <person name="Patnaik S."/>
            <person name="Patel N."/>
            <person name="Shah T.M."/>
            <person name="Hinsu A."/>
            <person name="Jena J.K."/>
        </authorList>
    </citation>
    <scope>NUCLEOTIDE SEQUENCE</scope>
    <source>
        <strain evidence="4">CIFAMagur01</strain>
        <tissue evidence="4">Testis</tissue>
    </source>
</reference>
<comment type="caution">
    <text evidence="4">The sequence shown here is derived from an EMBL/GenBank/DDBJ whole genome shotgun (WGS) entry which is preliminary data.</text>
</comment>
<dbReference type="InterPro" id="IPR016186">
    <property type="entry name" value="C-type_lectin-like/link_sf"/>
</dbReference>
<name>A0A8J4TF71_CLAMG</name>
<dbReference type="PROSITE" id="PS50041">
    <property type="entry name" value="C_TYPE_LECTIN_2"/>
    <property type="match status" value="1"/>
</dbReference>
<dbReference type="InterPro" id="IPR001304">
    <property type="entry name" value="C-type_lectin-like"/>
</dbReference>
<dbReference type="SMART" id="SM00034">
    <property type="entry name" value="CLECT"/>
    <property type="match status" value="1"/>
</dbReference>
<dbReference type="GO" id="GO:0008168">
    <property type="term" value="F:methyltransferase activity"/>
    <property type="evidence" value="ECO:0007669"/>
    <property type="project" value="UniProtKB-KW"/>
</dbReference>
<dbReference type="PANTHER" id="PTHR14614:SF13">
    <property type="entry name" value="PROTEIN-LYSINE METHYLTRANSFERASE METTL21C"/>
    <property type="match status" value="1"/>
</dbReference>
<feature type="non-terminal residue" evidence="4">
    <location>
        <position position="1"/>
    </location>
</feature>
<protein>
    <submittedName>
        <fullName evidence="4">Protein-lysine methyltransferase METTL21C-like</fullName>
    </submittedName>
</protein>
<keyword evidence="1 4" id="KW-0808">Transferase</keyword>